<accession>A0ABU4UUY7</accession>
<dbReference type="RefSeq" id="WP_319975584.1">
    <property type="nucleotide sequence ID" value="NZ_JAXAVU010000007.1"/>
</dbReference>
<name>A0ABU4UUY7_9PSEU</name>
<protein>
    <submittedName>
        <fullName evidence="1">Uncharacterized protein</fullName>
    </submittedName>
</protein>
<evidence type="ECO:0000313" key="2">
    <source>
        <dbReference type="Proteomes" id="UP001285352"/>
    </source>
</evidence>
<dbReference type="Proteomes" id="UP001285352">
    <property type="component" value="Unassembled WGS sequence"/>
</dbReference>
<comment type="caution">
    <text evidence="1">The sequence shown here is derived from an EMBL/GenBank/DDBJ whole genome shotgun (WGS) entry which is preliminary data.</text>
</comment>
<reference evidence="1 2" key="2">
    <citation type="submission" date="2023-11" db="EMBL/GenBank/DDBJ databases">
        <authorList>
            <person name="Lara A.C."/>
            <person name="Chronakova A."/>
        </authorList>
    </citation>
    <scope>NUCLEOTIDE SEQUENCE [LARGE SCALE GENOMIC DNA]</scope>
    <source>
        <strain evidence="1 2">BCCO 10_0061</strain>
    </source>
</reference>
<reference evidence="1 2" key="1">
    <citation type="submission" date="2023-11" db="EMBL/GenBank/DDBJ databases">
        <title>Lentzea sokolovensis, sp. nov., Lentzea kristufkii, sp. nov., and Lentzea miocenensis, sp. nov., rare actinobacteria from Sokolov Coal Basin, Miocene lacustrine sediment, Czech Republic.</title>
        <authorList>
            <person name="Lara A."/>
            <person name="Kotroba L."/>
            <person name="Nouioui I."/>
            <person name="Neumann-Schaal M."/>
            <person name="Mast Y."/>
            <person name="Chronakova A."/>
        </authorList>
    </citation>
    <scope>NUCLEOTIDE SEQUENCE [LARGE SCALE GENOMIC DNA]</scope>
    <source>
        <strain evidence="1 2">BCCO 10_0061</strain>
    </source>
</reference>
<organism evidence="1 2">
    <name type="scientific">Lentzea sokolovensis</name>
    <dbReference type="NCBI Taxonomy" id="3095429"/>
    <lineage>
        <taxon>Bacteria</taxon>
        <taxon>Bacillati</taxon>
        <taxon>Actinomycetota</taxon>
        <taxon>Actinomycetes</taxon>
        <taxon>Pseudonocardiales</taxon>
        <taxon>Pseudonocardiaceae</taxon>
        <taxon>Lentzea</taxon>
    </lineage>
</organism>
<evidence type="ECO:0000313" key="1">
    <source>
        <dbReference type="EMBL" id="MDX8143320.1"/>
    </source>
</evidence>
<dbReference type="EMBL" id="JAXAVU010000007">
    <property type="protein sequence ID" value="MDX8143320.1"/>
    <property type="molecule type" value="Genomic_DNA"/>
</dbReference>
<keyword evidence="2" id="KW-1185">Reference proteome</keyword>
<sequence length="44" mass="5059">MVFDIRRAEGAEADQLRLEQARVLKEVTEWLAQQRSESGQDRAA</sequence>
<proteinExistence type="predicted"/>
<gene>
    <name evidence="1" type="ORF">SK854_14420</name>
</gene>